<keyword evidence="2" id="KW-1185">Reference proteome</keyword>
<comment type="caution">
    <text evidence="1">The sequence shown here is derived from an EMBL/GenBank/DDBJ whole genome shotgun (WGS) entry which is preliminary data.</text>
</comment>
<accession>A0A9N9L7A1</accession>
<evidence type="ECO:0000313" key="2">
    <source>
        <dbReference type="Proteomes" id="UP000696280"/>
    </source>
</evidence>
<dbReference type="Proteomes" id="UP000696280">
    <property type="component" value="Unassembled WGS sequence"/>
</dbReference>
<organism evidence="1 2">
    <name type="scientific">Hymenoscyphus fraxineus</name>
    <dbReference type="NCBI Taxonomy" id="746836"/>
    <lineage>
        <taxon>Eukaryota</taxon>
        <taxon>Fungi</taxon>
        <taxon>Dikarya</taxon>
        <taxon>Ascomycota</taxon>
        <taxon>Pezizomycotina</taxon>
        <taxon>Leotiomycetes</taxon>
        <taxon>Helotiales</taxon>
        <taxon>Helotiaceae</taxon>
        <taxon>Hymenoscyphus</taxon>
    </lineage>
</organism>
<proteinExistence type="predicted"/>
<dbReference type="AlphaFoldDB" id="A0A9N9L7A1"/>
<evidence type="ECO:0000313" key="1">
    <source>
        <dbReference type="EMBL" id="CAG8960764.1"/>
    </source>
</evidence>
<reference evidence="1" key="1">
    <citation type="submission" date="2021-07" db="EMBL/GenBank/DDBJ databases">
        <authorList>
            <person name="Durling M."/>
        </authorList>
    </citation>
    <scope>NUCLEOTIDE SEQUENCE</scope>
</reference>
<name>A0A9N9L7A1_9HELO</name>
<gene>
    <name evidence="1" type="ORF">HYFRA_00002301</name>
</gene>
<dbReference type="EMBL" id="CAJVRL010000103">
    <property type="protein sequence ID" value="CAG8960764.1"/>
    <property type="molecule type" value="Genomic_DNA"/>
</dbReference>
<protein>
    <submittedName>
        <fullName evidence="1">Uncharacterized protein</fullName>
    </submittedName>
</protein>
<sequence length="181" mass="20606">MGTRPPGPITEGDVNNYIDQIAEISQYIVDYVDPDEALFIQWFGEPEFHTFVINIFRRLSKIRTFAGLVGNLEIAVNAEMTPTPPKTNVGEPTSMYVNVGLGPIIKLFDKWKTLYSFLDFILNPANSQIEYLNAFLRTRQGVLFHELLHFVTDLEFYGPVIDGYPRDGEFLIAYISGTMLM</sequence>
<dbReference type="OrthoDB" id="10308356at2759"/>